<dbReference type="STRING" id="45065.Lgee_0746"/>
<dbReference type="Pfam" id="PF01150">
    <property type="entry name" value="GDA1_CD39"/>
    <property type="match status" value="1"/>
</dbReference>
<evidence type="ECO:0000256" key="1">
    <source>
        <dbReference type="ARBA" id="ARBA00022801"/>
    </source>
</evidence>
<keyword evidence="1 2" id="KW-0378">Hydrolase</keyword>
<name>A0A0W0U3R4_9GAMM</name>
<dbReference type="AlphaFoldDB" id="A0A0W0U3R4"/>
<protein>
    <submittedName>
        <fullName evidence="2">Ectonucleoside triphosphate diphosphohydrolase</fullName>
    </submittedName>
</protein>
<dbReference type="InterPro" id="IPR000407">
    <property type="entry name" value="GDA1_CD39_NTPase"/>
</dbReference>
<dbReference type="Gene3D" id="3.30.420.40">
    <property type="match status" value="1"/>
</dbReference>
<dbReference type="RefSeq" id="WP_028386349.1">
    <property type="nucleotide sequence ID" value="NZ_CAAAHN010000014.1"/>
</dbReference>
<dbReference type="GO" id="GO:0016787">
    <property type="term" value="F:hydrolase activity"/>
    <property type="evidence" value="ECO:0007669"/>
    <property type="project" value="UniProtKB-KW"/>
</dbReference>
<comment type="caution">
    <text evidence="2">The sequence shown here is derived from an EMBL/GenBank/DDBJ whole genome shotgun (WGS) entry which is preliminary data.</text>
</comment>
<dbReference type="EMBL" id="LNYC01000021">
    <property type="protein sequence ID" value="KTD02121.1"/>
    <property type="molecule type" value="Genomic_DNA"/>
</dbReference>
<dbReference type="PATRIC" id="fig|45065.4.peg.798"/>
<dbReference type="OrthoDB" id="5640341at2"/>
<reference evidence="2 3" key="1">
    <citation type="submission" date="2015-11" db="EMBL/GenBank/DDBJ databases">
        <title>Genomic analysis of 38 Legionella species identifies large and diverse effector repertoires.</title>
        <authorList>
            <person name="Burstein D."/>
            <person name="Amaro F."/>
            <person name="Zusman T."/>
            <person name="Lifshitz Z."/>
            <person name="Cohen O."/>
            <person name="Gilbert J.A."/>
            <person name="Pupko T."/>
            <person name="Shuman H.A."/>
            <person name="Segal G."/>
        </authorList>
    </citation>
    <scope>NUCLEOTIDE SEQUENCE [LARGE SCALE GENOMIC DNA]</scope>
    <source>
        <strain evidence="2 3">ATCC 49504</strain>
    </source>
</reference>
<sequence length="379" mass="41492">MRTSYLAASLLWVMSFNVFAGIEACTEETCMAVVDAGSTGSRLHVYAYTDAQKGPINIHEVYSKKVTPGFATLSPDADAINAYLDNLMPQGSNMALPLYFYATGGMRLLPPNQQDARYAQLRQWFGRQSDWSLKAARTVPGKDEAVWGWLAVNYQLGRLQTSQIAPAGVLDMGGASVQITFPIDAKRTDAEQDIETITVYGQRITLFARTFLGLGQTDMSHQFLDAAACFPKGYPLPDGGRGEGDARQCRDEVARLVNDVQRVNVFVEPSISKAMVTDWYTLSGLASLVQNPPYAIKDATAFTMDDLLQEADNRACQRTWKALNEDYADNGYLFGSCLFPAYYYALVMDGYGLPAGTPINTLASSLSGDWTLGVVLHPA</sequence>
<gene>
    <name evidence="2" type="ORF">Lgee_0746</name>
</gene>
<evidence type="ECO:0000313" key="3">
    <source>
        <dbReference type="Proteomes" id="UP000054785"/>
    </source>
</evidence>
<organism evidence="2 3">
    <name type="scientific">Legionella geestiana</name>
    <dbReference type="NCBI Taxonomy" id="45065"/>
    <lineage>
        <taxon>Bacteria</taxon>
        <taxon>Pseudomonadati</taxon>
        <taxon>Pseudomonadota</taxon>
        <taxon>Gammaproteobacteria</taxon>
        <taxon>Legionellales</taxon>
        <taxon>Legionellaceae</taxon>
        <taxon>Legionella</taxon>
    </lineage>
</organism>
<keyword evidence="3" id="KW-1185">Reference proteome</keyword>
<dbReference type="Gene3D" id="3.30.420.150">
    <property type="entry name" value="Exopolyphosphatase. Domain 2"/>
    <property type="match status" value="1"/>
</dbReference>
<dbReference type="Proteomes" id="UP000054785">
    <property type="component" value="Unassembled WGS sequence"/>
</dbReference>
<dbReference type="PANTHER" id="PTHR11782">
    <property type="entry name" value="ADENOSINE/GUANOSINE DIPHOSPHATASE"/>
    <property type="match status" value="1"/>
</dbReference>
<accession>A0A0W0U3R4</accession>
<evidence type="ECO:0000313" key="2">
    <source>
        <dbReference type="EMBL" id="KTD02121.1"/>
    </source>
</evidence>
<proteinExistence type="predicted"/>